<dbReference type="Proteomes" id="UP000324800">
    <property type="component" value="Unassembled WGS sequence"/>
</dbReference>
<feature type="region of interest" description="Disordered" evidence="1">
    <location>
        <begin position="243"/>
        <end position="285"/>
    </location>
</feature>
<evidence type="ECO:0000313" key="2">
    <source>
        <dbReference type="EMBL" id="KAA6382518.1"/>
    </source>
</evidence>
<feature type="compositionally biased region" description="Basic and acidic residues" evidence="1">
    <location>
        <begin position="276"/>
        <end position="285"/>
    </location>
</feature>
<feature type="region of interest" description="Disordered" evidence="1">
    <location>
        <begin position="1"/>
        <end position="26"/>
    </location>
</feature>
<reference evidence="2 3" key="1">
    <citation type="submission" date="2019-03" db="EMBL/GenBank/DDBJ databases">
        <title>Single cell metagenomics reveals metabolic interactions within the superorganism composed of flagellate Streblomastix strix and complex community of Bacteroidetes bacteria on its surface.</title>
        <authorList>
            <person name="Treitli S.C."/>
            <person name="Kolisko M."/>
            <person name="Husnik F."/>
            <person name="Keeling P."/>
            <person name="Hampl V."/>
        </authorList>
    </citation>
    <scope>NUCLEOTIDE SEQUENCE [LARGE SCALE GENOMIC DNA]</scope>
    <source>
        <strain evidence="2">ST1C</strain>
    </source>
</reference>
<comment type="caution">
    <text evidence="2">The sequence shown here is derived from an EMBL/GenBank/DDBJ whole genome shotgun (WGS) entry which is preliminary data.</text>
</comment>
<sequence length="285" mass="31682">NRSIEDERMEWKVLSDQEDERGPNMVEGKDKIERSSMLQEGNSKTQLNDGCVRNRLGSDAGGNLESTGANLCVGDMEWNSESQFLQLMRIECCTDEDDVTIIEESEKISNTIRNQSPNGAYSGNTDSNNRQLEQDGNQRRLLIGSTSTVESVPKASDLPNDRWLRESNQQVTKKLLQLVAAQQRRRTGCVPSELGQRMFISAPSYQNDIENSQENFGGQSNSIGNTTQFERTNLERIIEAVISEQDEIGQSGDNSESGSSNDSESIETASRGATCCKDDRHELGE</sequence>
<feature type="compositionally biased region" description="Basic and acidic residues" evidence="1">
    <location>
        <begin position="1"/>
        <end position="15"/>
    </location>
</feature>
<dbReference type="AlphaFoldDB" id="A0A5J4VIU2"/>
<evidence type="ECO:0000256" key="1">
    <source>
        <dbReference type="SAM" id="MobiDB-lite"/>
    </source>
</evidence>
<proteinExistence type="predicted"/>
<dbReference type="EMBL" id="SNRW01006740">
    <property type="protein sequence ID" value="KAA6382518.1"/>
    <property type="molecule type" value="Genomic_DNA"/>
</dbReference>
<accession>A0A5J4VIU2</accession>
<feature type="compositionally biased region" description="Polar residues" evidence="1">
    <location>
        <begin position="108"/>
        <end position="131"/>
    </location>
</feature>
<name>A0A5J4VIU2_9EUKA</name>
<feature type="compositionally biased region" description="Low complexity" evidence="1">
    <location>
        <begin position="251"/>
        <end position="263"/>
    </location>
</feature>
<protein>
    <submittedName>
        <fullName evidence="2">Uncharacterized protein</fullName>
    </submittedName>
</protein>
<feature type="region of interest" description="Disordered" evidence="1">
    <location>
        <begin position="108"/>
        <end position="137"/>
    </location>
</feature>
<feature type="non-terminal residue" evidence="2">
    <location>
        <position position="1"/>
    </location>
</feature>
<evidence type="ECO:0000313" key="3">
    <source>
        <dbReference type="Proteomes" id="UP000324800"/>
    </source>
</evidence>
<organism evidence="2 3">
    <name type="scientific">Streblomastix strix</name>
    <dbReference type="NCBI Taxonomy" id="222440"/>
    <lineage>
        <taxon>Eukaryota</taxon>
        <taxon>Metamonada</taxon>
        <taxon>Preaxostyla</taxon>
        <taxon>Oxymonadida</taxon>
        <taxon>Streblomastigidae</taxon>
        <taxon>Streblomastix</taxon>
    </lineage>
</organism>
<gene>
    <name evidence="2" type="ORF">EZS28_021953</name>
</gene>